<dbReference type="SMART" id="SM00448">
    <property type="entry name" value="REC"/>
    <property type="match status" value="1"/>
</dbReference>
<proteinExistence type="predicted"/>
<sequence>MFVNKRILLIDDSNTAISIMRSILNSSGVSNDKIDSTMDSLKAIRLLNNHDYDIVVCDYNMGHHIDGGLIFDEVKQRKLLPSDGVFICVTGDNSRQVVTHFIELEPDDYLIKPFSAATLTQRINSVLVRKSALYPLLLAVDNKEFNMAIDLCHRYKTKYPKYKSYIDRLNGDCLLRADRHNEAREFYRQACEEYEHLWPQIGLGQALIGLGELSEAETVFDDILSKYPKQPVARKHLAGCFMASGKIPEALAQFKFLHKVNSANPLRELVIANLYAVLQQHSNAAVGYQRYISKVKGTSRFSYGINVNIPVSLLLASIYCEDSKTRDELVNEARSCLHELNHGLEPDVEGFESEVSSMVGVAILACLQGDIENCFTIVSRINLKEKPVRDFYTVLNVARIYAFCGMPDLYEQTMQLARELCGHSDDATLVQSQVKLLEACHSGINNRLKEGGELVERAFALREANQGKQAIKVAYRAFHMVPYHYQLCYLILELTALATPSFLNPVELRSVITSCHWVFTHDTRPSKDETLRANELYQLSLARIEKRPSVA</sequence>
<reference evidence="3 4" key="1">
    <citation type="submission" date="2018-01" db="EMBL/GenBank/DDBJ databases">
        <title>Whole genome sequencing of Histamine producing bacteria.</title>
        <authorList>
            <person name="Butler K."/>
        </authorList>
    </citation>
    <scope>NUCLEOTIDE SEQUENCE [LARGE SCALE GENOMIC DNA]</scope>
    <source>
        <strain evidence="3 4">DSM 100436</strain>
    </source>
</reference>
<dbReference type="Pfam" id="PF00072">
    <property type="entry name" value="Response_reg"/>
    <property type="match status" value="1"/>
</dbReference>
<keyword evidence="1" id="KW-0597">Phosphoprotein</keyword>
<dbReference type="Gene3D" id="3.40.50.2300">
    <property type="match status" value="1"/>
</dbReference>
<dbReference type="InterPro" id="IPR011990">
    <property type="entry name" value="TPR-like_helical_dom_sf"/>
</dbReference>
<evidence type="ECO:0000256" key="1">
    <source>
        <dbReference type="PROSITE-ProRule" id="PRU00169"/>
    </source>
</evidence>
<dbReference type="PIRSF" id="PIRSF011521">
    <property type="entry name" value="VieB"/>
    <property type="match status" value="1"/>
</dbReference>
<feature type="domain" description="Response regulatory" evidence="2">
    <location>
        <begin position="6"/>
        <end position="127"/>
    </location>
</feature>
<dbReference type="Gene3D" id="1.25.40.10">
    <property type="entry name" value="Tetratricopeptide repeat domain"/>
    <property type="match status" value="1"/>
</dbReference>
<dbReference type="PANTHER" id="PTHR43228:SF1">
    <property type="entry name" value="TWO-COMPONENT RESPONSE REGULATOR ARR22"/>
    <property type="match status" value="1"/>
</dbReference>
<gene>
    <name evidence="3" type="ORF">C9I98_24900</name>
</gene>
<dbReference type="AlphaFoldDB" id="A0A2T3NAN0"/>
<name>A0A2T3NAN0_9GAMM</name>
<organism evidence="3 4">
    <name type="scientific">Photobacterium sanctipauli</name>
    <dbReference type="NCBI Taxonomy" id="1342794"/>
    <lineage>
        <taxon>Bacteria</taxon>
        <taxon>Pseudomonadati</taxon>
        <taxon>Pseudomonadota</taxon>
        <taxon>Gammaproteobacteria</taxon>
        <taxon>Vibrionales</taxon>
        <taxon>Vibrionaceae</taxon>
        <taxon>Photobacterium</taxon>
    </lineage>
</organism>
<dbReference type="Pfam" id="PF14559">
    <property type="entry name" value="TPR_19"/>
    <property type="match status" value="1"/>
</dbReference>
<feature type="modified residue" description="4-aspartylphosphate" evidence="1">
    <location>
        <position position="58"/>
    </location>
</feature>
<keyword evidence="4" id="KW-1185">Reference proteome</keyword>
<dbReference type="InterPro" id="IPR011006">
    <property type="entry name" value="CheY-like_superfamily"/>
</dbReference>
<dbReference type="SUPFAM" id="SSF48452">
    <property type="entry name" value="TPR-like"/>
    <property type="match status" value="1"/>
</dbReference>
<dbReference type="RefSeq" id="WP_107272618.1">
    <property type="nucleotide sequence ID" value="NZ_PYMA01000026.1"/>
</dbReference>
<dbReference type="InterPro" id="IPR014460">
    <property type="entry name" value="Sig_transdc_resp-reg_VieB"/>
</dbReference>
<dbReference type="Proteomes" id="UP000241771">
    <property type="component" value="Unassembled WGS sequence"/>
</dbReference>
<dbReference type="PANTHER" id="PTHR43228">
    <property type="entry name" value="TWO-COMPONENT RESPONSE REGULATOR"/>
    <property type="match status" value="1"/>
</dbReference>
<dbReference type="SUPFAM" id="SSF52172">
    <property type="entry name" value="CheY-like"/>
    <property type="match status" value="1"/>
</dbReference>
<protein>
    <recommendedName>
        <fullName evidence="2">Response regulatory domain-containing protein</fullName>
    </recommendedName>
</protein>
<dbReference type="InterPro" id="IPR001789">
    <property type="entry name" value="Sig_transdc_resp-reg_receiver"/>
</dbReference>
<dbReference type="GO" id="GO:0000160">
    <property type="term" value="P:phosphorelay signal transduction system"/>
    <property type="evidence" value="ECO:0007669"/>
    <property type="project" value="InterPro"/>
</dbReference>
<dbReference type="InterPro" id="IPR052048">
    <property type="entry name" value="ST_Response_Regulator"/>
</dbReference>
<evidence type="ECO:0000313" key="4">
    <source>
        <dbReference type="Proteomes" id="UP000241771"/>
    </source>
</evidence>
<dbReference type="PROSITE" id="PS50110">
    <property type="entry name" value="RESPONSE_REGULATORY"/>
    <property type="match status" value="1"/>
</dbReference>
<dbReference type="EMBL" id="PYMA01000026">
    <property type="protein sequence ID" value="PSW10763.1"/>
    <property type="molecule type" value="Genomic_DNA"/>
</dbReference>
<evidence type="ECO:0000259" key="2">
    <source>
        <dbReference type="PROSITE" id="PS50110"/>
    </source>
</evidence>
<comment type="caution">
    <text evidence="3">The sequence shown here is derived from an EMBL/GenBank/DDBJ whole genome shotgun (WGS) entry which is preliminary data.</text>
</comment>
<dbReference type="CDD" id="cd17589">
    <property type="entry name" value="REC_TPR"/>
    <property type="match status" value="1"/>
</dbReference>
<evidence type="ECO:0000313" key="3">
    <source>
        <dbReference type="EMBL" id="PSW10763.1"/>
    </source>
</evidence>
<accession>A0A2T3NAN0</accession>